<comment type="caution">
    <text evidence="4">The sequence shown here is derived from an EMBL/GenBank/DDBJ whole genome shotgun (WGS) entry which is preliminary data.</text>
</comment>
<evidence type="ECO:0000313" key="4">
    <source>
        <dbReference type="EMBL" id="CAA2992795.1"/>
    </source>
</evidence>
<dbReference type="Pfam" id="PF01655">
    <property type="entry name" value="Ribosomal_L32e"/>
    <property type="match status" value="1"/>
</dbReference>
<evidence type="ECO:0000256" key="1">
    <source>
        <dbReference type="ARBA" id="ARBA00008431"/>
    </source>
</evidence>
<evidence type="ECO:0000313" key="5">
    <source>
        <dbReference type="Proteomes" id="UP000594638"/>
    </source>
</evidence>
<reference evidence="4 5" key="1">
    <citation type="submission" date="2019-12" db="EMBL/GenBank/DDBJ databases">
        <authorList>
            <person name="Alioto T."/>
            <person name="Alioto T."/>
            <person name="Gomez Garrido J."/>
        </authorList>
    </citation>
    <scope>NUCLEOTIDE SEQUENCE [LARGE SCALE GENOMIC DNA]</scope>
</reference>
<accession>A0A8S0SMH8</accession>
<organism evidence="4 5">
    <name type="scientific">Olea europaea subsp. europaea</name>
    <dbReference type="NCBI Taxonomy" id="158383"/>
    <lineage>
        <taxon>Eukaryota</taxon>
        <taxon>Viridiplantae</taxon>
        <taxon>Streptophyta</taxon>
        <taxon>Embryophyta</taxon>
        <taxon>Tracheophyta</taxon>
        <taxon>Spermatophyta</taxon>
        <taxon>Magnoliopsida</taxon>
        <taxon>eudicotyledons</taxon>
        <taxon>Gunneridae</taxon>
        <taxon>Pentapetalae</taxon>
        <taxon>asterids</taxon>
        <taxon>lamiids</taxon>
        <taxon>Lamiales</taxon>
        <taxon>Oleaceae</taxon>
        <taxon>Oleeae</taxon>
        <taxon>Olea</taxon>
    </lineage>
</organism>
<evidence type="ECO:0000256" key="3">
    <source>
        <dbReference type="ARBA" id="ARBA00023274"/>
    </source>
</evidence>
<dbReference type="Gramene" id="OE9A046208T1">
    <property type="protein sequence ID" value="OE9A046208C1"/>
    <property type="gene ID" value="OE9A046208"/>
</dbReference>
<keyword evidence="2" id="KW-0689">Ribosomal protein</keyword>
<keyword evidence="3" id="KW-0687">Ribonucleoprotein</keyword>
<comment type="similarity">
    <text evidence="1">Belongs to the eukaryotic ribosomal protein eL32 family.</text>
</comment>
<sequence>MPNVGYGSEKKTHHYLPDGLKKFVVHNVSELEVLMMHNSTYYAEIAHNVSTKKRKEIVECAAQLEDFVTNKLDRLSSQEDE</sequence>
<gene>
    <name evidence="4" type="ORF">OLEA9_A046208</name>
</gene>
<dbReference type="OrthoDB" id="268693at2759"/>
<dbReference type="GO" id="GO:0022625">
    <property type="term" value="C:cytosolic large ribosomal subunit"/>
    <property type="evidence" value="ECO:0007669"/>
    <property type="project" value="TreeGrafter"/>
</dbReference>
<dbReference type="GO" id="GO:0006412">
    <property type="term" value="P:translation"/>
    <property type="evidence" value="ECO:0007669"/>
    <property type="project" value="InterPro"/>
</dbReference>
<proteinExistence type="inferred from homology"/>
<dbReference type="GO" id="GO:0003735">
    <property type="term" value="F:structural constituent of ribosome"/>
    <property type="evidence" value="ECO:0007669"/>
    <property type="project" value="InterPro"/>
</dbReference>
<name>A0A8S0SMH8_OLEEU</name>
<dbReference type="PANTHER" id="PTHR23413:SF1">
    <property type="entry name" value="RIBOSOMAL PROTEIN L32"/>
    <property type="match status" value="1"/>
</dbReference>
<dbReference type="PANTHER" id="PTHR23413">
    <property type="entry name" value="60S RIBOSOMAL PROTEIN L32 AND DNA-DIRECTED RNA POLYMERASE II, SUBUNIT N"/>
    <property type="match status" value="1"/>
</dbReference>
<dbReference type="SUPFAM" id="SSF52042">
    <property type="entry name" value="Ribosomal protein L32e"/>
    <property type="match status" value="1"/>
</dbReference>
<dbReference type="AlphaFoldDB" id="A0A8S0SMH8"/>
<keyword evidence="5" id="KW-1185">Reference proteome</keyword>
<dbReference type="InterPro" id="IPR001515">
    <property type="entry name" value="Ribosomal_eL32"/>
</dbReference>
<dbReference type="CDD" id="cd00513">
    <property type="entry name" value="Ribosomal_L32_L32e"/>
    <property type="match status" value="1"/>
</dbReference>
<evidence type="ECO:0000256" key="2">
    <source>
        <dbReference type="ARBA" id="ARBA00022980"/>
    </source>
</evidence>
<protein>
    <submittedName>
        <fullName evidence="4">60S ribosomal L32-1</fullName>
    </submittedName>
</protein>
<dbReference type="EMBL" id="CACTIH010005442">
    <property type="protein sequence ID" value="CAA2992795.1"/>
    <property type="molecule type" value="Genomic_DNA"/>
</dbReference>
<dbReference type="InterPro" id="IPR036351">
    <property type="entry name" value="Ribosomal_eL32_sf"/>
</dbReference>
<dbReference type="Proteomes" id="UP000594638">
    <property type="component" value="Unassembled WGS sequence"/>
</dbReference>
<dbReference type="SMART" id="SM01393">
    <property type="entry name" value="Ribosomal_L32e"/>
    <property type="match status" value="1"/>
</dbReference>